<evidence type="ECO:0000313" key="9">
    <source>
        <dbReference type="Proteomes" id="UP000585474"/>
    </source>
</evidence>
<dbReference type="GO" id="GO:0005524">
    <property type="term" value="F:ATP binding"/>
    <property type="evidence" value="ECO:0007669"/>
    <property type="project" value="UniProtKB-KW"/>
</dbReference>
<proteinExistence type="inferred from homology"/>
<evidence type="ECO:0000256" key="5">
    <source>
        <dbReference type="ARBA" id="ARBA00022777"/>
    </source>
</evidence>
<dbReference type="OrthoDB" id="40902at2759"/>
<evidence type="ECO:0000256" key="6">
    <source>
        <dbReference type="ARBA" id="ARBA00022840"/>
    </source>
</evidence>
<sequence>MGRYISLRNDLGREEFGITYLARDVVSGEKYACKSISKKKLRIAVDIEDVRREVEIMKHLPKQIIVVRGHYTERAAAAVMKTIVEVVQSPPANIPYAEPCLSIFVLLKVISGIWKCLFPDDVSKSYLWHVTGQGMGSPYYMAPEVLKRNYGPEVDVWSAGVILYILLFGQDLVKRMLDPNPKRRLTAQEVLEHPWIQNAKKAPNVPLGDCRAFVREEVAGIKEAFDMMDINKRGKISSYGIEGEGINLGSKPNSHSLAAQEGNTLYKGKDPKEKMVCTASSLFPYRDEASPEPSLT</sequence>
<evidence type="ECO:0000259" key="7">
    <source>
        <dbReference type="PROSITE" id="PS50011"/>
    </source>
</evidence>
<name>A0A7J0H1Z0_9ERIC</name>
<comment type="similarity">
    <text evidence="1">Belongs to the protein kinase superfamily. CAMK Ser/Thr protein kinase family. CaMK subfamily.</text>
</comment>
<dbReference type="InterPro" id="IPR050205">
    <property type="entry name" value="CDPK_Ser/Thr_kinases"/>
</dbReference>
<dbReference type="Pfam" id="PF00069">
    <property type="entry name" value="Pkinase"/>
    <property type="match status" value="1"/>
</dbReference>
<dbReference type="InterPro" id="IPR000719">
    <property type="entry name" value="Prot_kinase_dom"/>
</dbReference>
<evidence type="ECO:0000256" key="1">
    <source>
        <dbReference type="ARBA" id="ARBA00005354"/>
    </source>
</evidence>
<keyword evidence="3" id="KW-0808">Transferase</keyword>
<organism evidence="8 9">
    <name type="scientific">Actinidia rufa</name>
    <dbReference type="NCBI Taxonomy" id="165716"/>
    <lineage>
        <taxon>Eukaryota</taxon>
        <taxon>Viridiplantae</taxon>
        <taxon>Streptophyta</taxon>
        <taxon>Embryophyta</taxon>
        <taxon>Tracheophyta</taxon>
        <taxon>Spermatophyta</taxon>
        <taxon>Magnoliopsida</taxon>
        <taxon>eudicotyledons</taxon>
        <taxon>Gunneridae</taxon>
        <taxon>Pentapetalae</taxon>
        <taxon>asterids</taxon>
        <taxon>Ericales</taxon>
        <taxon>Actinidiaceae</taxon>
        <taxon>Actinidia</taxon>
    </lineage>
</organism>
<comment type="caution">
    <text evidence="8">The sequence shown here is derived from an EMBL/GenBank/DDBJ whole genome shotgun (WGS) entry which is preliminary data.</text>
</comment>
<gene>
    <name evidence="8" type="ORF">Acr_26g0002950</name>
</gene>
<dbReference type="SMART" id="SM00220">
    <property type="entry name" value="S_TKc"/>
    <property type="match status" value="1"/>
</dbReference>
<evidence type="ECO:0000313" key="8">
    <source>
        <dbReference type="EMBL" id="GFZ17025.1"/>
    </source>
</evidence>
<feature type="domain" description="Protein kinase" evidence="7">
    <location>
        <begin position="1"/>
        <end position="196"/>
    </location>
</feature>
<dbReference type="Gene3D" id="1.10.510.10">
    <property type="entry name" value="Transferase(Phosphotransferase) domain 1"/>
    <property type="match status" value="1"/>
</dbReference>
<dbReference type="PANTHER" id="PTHR24349">
    <property type="entry name" value="SERINE/THREONINE-PROTEIN KINASE"/>
    <property type="match status" value="1"/>
</dbReference>
<keyword evidence="6" id="KW-0067">ATP-binding</keyword>
<keyword evidence="9" id="KW-1185">Reference proteome</keyword>
<dbReference type="Gene3D" id="3.30.200.20">
    <property type="entry name" value="Phosphorylase Kinase, domain 1"/>
    <property type="match status" value="1"/>
</dbReference>
<protein>
    <submittedName>
        <fullName evidence="8">Calmodulin-domain protein kinase 7</fullName>
    </submittedName>
</protein>
<evidence type="ECO:0000256" key="3">
    <source>
        <dbReference type="ARBA" id="ARBA00022679"/>
    </source>
</evidence>
<dbReference type="PROSITE" id="PS50011">
    <property type="entry name" value="PROTEIN_KINASE_DOM"/>
    <property type="match status" value="1"/>
</dbReference>
<dbReference type="EMBL" id="BJWL01000026">
    <property type="protein sequence ID" value="GFZ17025.1"/>
    <property type="molecule type" value="Genomic_DNA"/>
</dbReference>
<reference evidence="8 9" key="1">
    <citation type="submission" date="2019-07" db="EMBL/GenBank/DDBJ databases">
        <title>De Novo Assembly of kiwifruit Actinidia rufa.</title>
        <authorList>
            <person name="Sugita-Konishi S."/>
            <person name="Sato K."/>
            <person name="Mori E."/>
            <person name="Abe Y."/>
            <person name="Kisaki G."/>
            <person name="Hamano K."/>
            <person name="Suezawa K."/>
            <person name="Otani M."/>
            <person name="Fukuda T."/>
            <person name="Manabe T."/>
            <person name="Gomi K."/>
            <person name="Tabuchi M."/>
            <person name="Akimitsu K."/>
            <person name="Kataoka I."/>
        </authorList>
    </citation>
    <scope>NUCLEOTIDE SEQUENCE [LARGE SCALE GENOMIC DNA]</scope>
    <source>
        <strain evidence="9">cv. Fuchu</strain>
    </source>
</reference>
<accession>A0A7J0H1Z0</accession>
<dbReference type="GO" id="GO:0004674">
    <property type="term" value="F:protein serine/threonine kinase activity"/>
    <property type="evidence" value="ECO:0007669"/>
    <property type="project" value="UniProtKB-KW"/>
</dbReference>
<evidence type="ECO:0000256" key="2">
    <source>
        <dbReference type="ARBA" id="ARBA00022527"/>
    </source>
</evidence>
<keyword evidence="5 8" id="KW-0418">Kinase</keyword>
<evidence type="ECO:0000256" key="4">
    <source>
        <dbReference type="ARBA" id="ARBA00022741"/>
    </source>
</evidence>
<dbReference type="SUPFAM" id="SSF56112">
    <property type="entry name" value="Protein kinase-like (PK-like)"/>
    <property type="match status" value="1"/>
</dbReference>
<keyword evidence="4" id="KW-0547">Nucleotide-binding</keyword>
<dbReference type="Proteomes" id="UP000585474">
    <property type="component" value="Unassembled WGS sequence"/>
</dbReference>
<dbReference type="AlphaFoldDB" id="A0A7J0H1Z0"/>
<dbReference type="InterPro" id="IPR011009">
    <property type="entry name" value="Kinase-like_dom_sf"/>
</dbReference>
<keyword evidence="2" id="KW-0723">Serine/threonine-protein kinase</keyword>